<proteinExistence type="predicted"/>
<feature type="domain" description="CFAP47-like immunoglobulin-like" evidence="3">
    <location>
        <begin position="2664"/>
        <end position="2767"/>
    </location>
</feature>
<dbReference type="Pfam" id="PF24529">
    <property type="entry name" value="CFAP47"/>
    <property type="match status" value="1"/>
</dbReference>
<dbReference type="PANTHER" id="PTHR45912:SF3">
    <property type="entry name" value="CILIA- AND FLAGELLA-ASSOCIATED PROTEIN 47"/>
    <property type="match status" value="1"/>
</dbReference>
<protein>
    <recommendedName>
        <fullName evidence="6">MSP domain-containing protein</fullName>
    </recommendedName>
</protein>
<dbReference type="InterPro" id="IPR013783">
    <property type="entry name" value="Ig-like_fold"/>
</dbReference>
<comment type="caution">
    <text evidence="4">The sequence shown here is derived from an EMBL/GenBank/DDBJ whole genome shotgun (WGS) entry which is preliminary data.</text>
</comment>
<evidence type="ECO:0000256" key="1">
    <source>
        <dbReference type="SAM" id="MobiDB-lite"/>
    </source>
</evidence>
<evidence type="ECO:0008006" key="6">
    <source>
        <dbReference type="Google" id="ProtNLM"/>
    </source>
</evidence>
<evidence type="ECO:0000313" key="5">
    <source>
        <dbReference type="Proteomes" id="UP001470230"/>
    </source>
</evidence>
<feature type="region of interest" description="Disordered" evidence="1">
    <location>
        <begin position="542"/>
        <end position="574"/>
    </location>
</feature>
<feature type="compositionally biased region" description="Polar residues" evidence="1">
    <location>
        <begin position="546"/>
        <end position="555"/>
    </location>
</feature>
<dbReference type="InterPro" id="IPR056343">
    <property type="entry name" value="CFAP47_dom"/>
</dbReference>
<dbReference type="EMBL" id="JAPFFF010000003">
    <property type="protein sequence ID" value="KAK8893846.1"/>
    <property type="molecule type" value="Genomic_DNA"/>
</dbReference>
<name>A0ABR2KS50_9EUKA</name>
<reference evidence="4 5" key="1">
    <citation type="submission" date="2024-04" db="EMBL/GenBank/DDBJ databases">
        <title>Tritrichomonas musculus Genome.</title>
        <authorList>
            <person name="Alves-Ferreira E."/>
            <person name="Grigg M."/>
            <person name="Lorenzi H."/>
            <person name="Galac M."/>
        </authorList>
    </citation>
    <scope>NUCLEOTIDE SEQUENCE [LARGE SCALE GENOMIC DNA]</scope>
    <source>
        <strain evidence="4 5">EAF2021</strain>
    </source>
</reference>
<accession>A0ABR2KS50</accession>
<keyword evidence="5" id="KW-1185">Reference proteome</keyword>
<dbReference type="Pfam" id="PF26579">
    <property type="entry name" value="Ig_CFAP47"/>
    <property type="match status" value="1"/>
</dbReference>
<gene>
    <name evidence="4" type="ORF">M9Y10_022275</name>
</gene>
<dbReference type="Gene3D" id="2.60.40.10">
    <property type="entry name" value="Immunoglobulins"/>
    <property type="match status" value="9"/>
</dbReference>
<feature type="domain" description="Cilia- and flagella-associated protein 47" evidence="2">
    <location>
        <begin position="1373"/>
        <end position="1543"/>
    </location>
</feature>
<dbReference type="Proteomes" id="UP001470230">
    <property type="component" value="Unassembled WGS sequence"/>
</dbReference>
<dbReference type="InterPro" id="IPR058952">
    <property type="entry name" value="Ig_CFAP47"/>
</dbReference>
<evidence type="ECO:0000259" key="2">
    <source>
        <dbReference type="Pfam" id="PF24529"/>
    </source>
</evidence>
<evidence type="ECO:0000259" key="3">
    <source>
        <dbReference type="Pfam" id="PF26579"/>
    </source>
</evidence>
<evidence type="ECO:0000313" key="4">
    <source>
        <dbReference type="EMBL" id="KAK8893846.1"/>
    </source>
</evidence>
<feature type="region of interest" description="Disordered" evidence="1">
    <location>
        <begin position="1781"/>
        <end position="1802"/>
    </location>
</feature>
<dbReference type="PANTHER" id="PTHR45912">
    <property type="entry name" value="CILIA- AND FLAGELLA-ASSOCIATED PROTEIN 47"/>
    <property type="match status" value="1"/>
</dbReference>
<sequence length="2932" mass="330858">MKTQKSLQVLPDSIIFHDLAIGESETMDIWAKNISKKPMKIRFSFPYNSPFSVDQAKTNVTPPGLEVKSLVHFTCDKLEIVKSVLKVECDDCFVEIPAISYPPEAQFQLSTTSFDLGTVQVNTIENRQFTIKSTGSLKSDYKLSCNLDTVKLSRTSGSISPQQEIEFGFQYRPTRPGKTEFKINFTTDKTDKPLTLNVKANVVDYSIVLKYEGKEIQDYNFGHVYFGQKKVVQIEVINKSPCKRSFIINPPNDPKSTASKFGASRTQSSTYDLDSIFSAVPCEGLLPPYEKTLVSIIFKPIKSIDSTDDIEYLFNRLSSIEVVETAQVMDFQLEGFGIIPNIKLSAVDFFFDYKKVKTKTSQTLTIYNNSEFLPITYEISQVAHFRFKPLIGKIPQKSSKDVTITFFPKNMGEFEEESHLSFCNGLMRKHINLFGTSLQTSDQPQEFKRTEIYETDEIARFNALHPDTRFGLSMKEINRNTTMRKQFDGYITDSAKKREDIVKKNEIKKRATQDIKSYLERTGLYPTDLEVSNLIQEEIKKKTDQEFQSGSQNETLKPPNPKRKHMNDNLQIPSPEKFGLISRIPTQKSTPNRKKVEMDDKVMVKTKFKPLPTTPPEINECSRSLSPTQQIQISSSHQNINFGTVSVFYPESRSFTITNNLEQYIFVEFFFDCAELKQSTPYSQVVPPLQTAGFDITFFSNEPQSFSRTVKYTVNKVHEYMLNISAQAIPIELKLSKSTVEFRFPFDYTEPFIKEYLTIQNMSTSIAEISWVGLENEDEIFIVTHNKGKIEPKGSYTAEFTFRPTTKPHYEQYVTLNVIGGPSKRVRLIGDTGKPRLTVNKKNVQFGLIPIGVEKTQKIRLKNTGPDDGIFTIVSNCPKTISISPLQGRIGSADYKTITFTVKCDAPENIAYNAQIKVCGANTININMTGQAELPKVELLHGELEFGKLFIGSFAKKDLIIRNIGQIPAALYLNLSDFKAFHIEFNSELSNVSPQQKVNSIIQITEFPDSDETINSNSISKLSSTESENSIHASKEVTLEKPNLLYKITVMEQSEIPFSLVFQPTETGDFSFELPLTMASLIPTTLDLDLQPMVTAESIRAPLLTSASLIHFGLSPVFTADNPNGRPVVKELVLINNYKSEIKYRIESDSKVFMVDKPTGTITYSSSVAVFLSFKPNRAQPFNYFLPIYSETDEGEMLISKIQLTGIGTSRQFWTSTNYICLPIVPLNTKIEREIRLINAAFIDTEITVHTALNEKTFPLSITFPEGSQLHHQEVSKPILISFESSNPLSFSTIIALTADTGDSYSFTVSATTDNSVFTLYPFLSLNSYQIHGGTNKPIIATIDKNSENSESSEFLAKFLSATDYVEIENLKGEVTPLMSEFIRKILNSLLLSSPISLYPNDLVNSEGSILLNIINNLCGSSKKPSIKRTTDLTEFYDCILKFLSSCGAQLAEIKPEFLLPKEKFLHFMKSKIINKLLGLDYYNAPDKSVFNQKLLNEFASTQNFMSALMPQIAALDNLYPTLSTEAYSYVMMQIVKIFMISKCNVDKFTSISGVQNAMKELKEAVSDSIFKQINRSTKNLNASNIFSPIESAFIKWLNVHYNHVNPQKPIIANDFMQMNNPDYIKAVIRSHLPKEKVEDKVSTFLKTLKMNFFPSEEEIRTGNMLIECFICYQLFQTLPRYYPTMNVEFKTELNKPIVQTVTISNTSKNEVLYTATLEGSPNFSFESDTILLQPSKTAEFPIKYLANTHVVESCKLILLPGRPRPVSRPATVATITSTQTPPIQAKSGLSSAMSTTRTKSTKNGTVIKPLTIVPNRNMILNSGRSTTSRTTFMTGRSEADSLYDAITPRREQPAPLFASPIVVNLVSNVQVNGPLKSIKMEGKLYEPTVTTIEVESPIETKTTFKVISKYFRYLDEYNRPIGEKISPQQQILDFLDHPIDEPVEDESLTQFEVLVKEHQPFIFSANEIQLPQNNNSEENDGNFNEDEIKEFKVEFNPISLGTYRCLVLFLNDDKGEFVYEIIAKATMPNPFVLNSPTIKTEAKSETTVNIPIDMLNPNVPKTIAYSTEKVSTVTNFFNERKFRELLAFKTREVQTIFNQCFKSNKFKATVSSSQFFNVPSEIPLTMTTFSESSKDKINFIPVTFSPVNPGDYPNKIVLISSYDVRVYQVNAIGLASTNHLDIQLNTVAGREVLQEIPIPNPSNETWNYKVSLSGSPDVKHFNVKSRFSSDPNSIYQLQLTFVVNLPGEYHANLTVTNTTKEAVVVYKLTAKVEEPLAEKKIVINCRAREKYTQQLDLPPFAKSGVVKVTSTVPIMECPQAIQYQNRKPKAPFEFSIFALRNGVAAGTLTFTEVSTQLYCWFVIECHIESPLPEETIVVQTQARKTATIDISLSNPKSIDVVFDVDFNESDFFGPKKFKIEANSKSVYQLVFSPLKEQKRTSSISFYNDTEGEFIYLLDLTVGPPEISVLAPLECPIGKSATTSITLENPLPKAVSFNCENDNIEIFDVKSNKLFQLNPNETRQIDIVFIPGSVGKKETATVIFKSAEVGDYSFKLSGCGKPPKPLSPIIIESSVNKTNSGIINFTNPFRQPTKFTFSLNSENLNVFSFLTKKRFFVLNEFGQSTTIPFSFAPKHTGQFKANIIVTQDKAQWLFPIIGNATLTENKEVPVILGQSGDIISQVLKFPIVGEREEFNGSDYKLDVFYPEGYEFLSKVIELHGNELSIENKIPTISTNFKFSPKRPLNINIKITVENPLHQKWEFTFNLDISSAKPLSTISLECTLNKEVHYNVEVDEVFNERVSYRAYFAPGSASVFSVDKPQGYIEQSLNESTPMPFDVVFRPTMYGKVMKGLLVIDTLETQFLYEFVGLIPDYIPPVITWGGRIDNKTPESVLKWKDICSSRKKNFIKDNIESIHITRPKSAITITPRLKPK</sequence>
<organism evidence="4 5">
    <name type="scientific">Tritrichomonas musculus</name>
    <dbReference type="NCBI Taxonomy" id="1915356"/>
    <lineage>
        <taxon>Eukaryota</taxon>
        <taxon>Metamonada</taxon>
        <taxon>Parabasalia</taxon>
        <taxon>Tritrichomonadida</taxon>
        <taxon>Tritrichomonadidae</taxon>
        <taxon>Tritrichomonas</taxon>
    </lineage>
</organism>